<feature type="compositionally biased region" description="Gly residues" evidence="1">
    <location>
        <begin position="80"/>
        <end position="95"/>
    </location>
</feature>
<keyword evidence="4" id="KW-1185">Reference proteome</keyword>
<feature type="region of interest" description="Disordered" evidence="1">
    <location>
        <begin position="21"/>
        <end position="95"/>
    </location>
</feature>
<feature type="compositionally biased region" description="Basic and acidic residues" evidence="1">
    <location>
        <begin position="68"/>
        <end position="77"/>
    </location>
</feature>
<sequence>MRILRAYAPAALLLAAGCARVEPYHPPPHTGHPPTTSRGDGHGSTMPSTELTRAGGMQHGVLGGSQEHQQHGLDPDVGRQYGGAGYGTGAYGPLR</sequence>
<dbReference type="EMBL" id="FQZF01000055">
    <property type="protein sequence ID" value="SHK44254.1"/>
    <property type="molecule type" value="Genomic_DNA"/>
</dbReference>
<feature type="chain" id="PRO_5012974704" description="Lipoprotein" evidence="2">
    <location>
        <begin position="22"/>
        <end position="95"/>
    </location>
</feature>
<accession>A0A1M6SHK1</accession>
<proteinExistence type="predicted"/>
<dbReference type="Proteomes" id="UP000184387">
    <property type="component" value="Unassembled WGS sequence"/>
</dbReference>
<organism evidence="3 4">
    <name type="scientific">Muricoccus roseus</name>
    <dbReference type="NCBI Taxonomy" id="198092"/>
    <lineage>
        <taxon>Bacteria</taxon>
        <taxon>Pseudomonadati</taxon>
        <taxon>Pseudomonadota</taxon>
        <taxon>Alphaproteobacteria</taxon>
        <taxon>Acetobacterales</taxon>
        <taxon>Roseomonadaceae</taxon>
        <taxon>Muricoccus</taxon>
    </lineage>
</organism>
<reference evidence="3 4" key="1">
    <citation type="submission" date="2016-11" db="EMBL/GenBank/DDBJ databases">
        <authorList>
            <person name="Jaros S."/>
            <person name="Januszkiewicz K."/>
            <person name="Wedrychowicz H."/>
        </authorList>
    </citation>
    <scope>NUCLEOTIDE SEQUENCE [LARGE SCALE GENOMIC DNA]</scope>
    <source>
        <strain evidence="3 4">DSM 14916</strain>
    </source>
</reference>
<feature type="signal peptide" evidence="2">
    <location>
        <begin position="1"/>
        <end position="21"/>
    </location>
</feature>
<evidence type="ECO:0008006" key="5">
    <source>
        <dbReference type="Google" id="ProtNLM"/>
    </source>
</evidence>
<name>A0A1M6SHK1_9PROT</name>
<evidence type="ECO:0000313" key="3">
    <source>
        <dbReference type="EMBL" id="SHK44254.1"/>
    </source>
</evidence>
<dbReference type="STRING" id="198092.SAMN02745194_04924"/>
<dbReference type="PROSITE" id="PS51257">
    <property type="entry name" value="PROKAR_LIPOPROTEIN"/>
    <property type="match status" value="1"/>
</dbReference>
<keyword evidence="2" id="KW-0732">Signal</keyword>
<evidence type="ECO:0000256" key="2">
    <source>
        <dbReference type="SAM" id="SignalP"/>
    </source>
</evidence>
<gene>
    <name evidence="3" type="ORF">SAMN02745194_04924</name>
</gene>
<evidence type="ECO:0000256" key="1">
    <source>
        <dbReference type="SAM" id="MobiDB-lite"/>
    </source>
</evidence>
<evidence type="ECO:0000313" key="4">
    <source>
        <dbReference type="Proteomes" id="UP000184387"/>
    </source>
</evidence>
<dbReference type="AlphaFoldDB" id="A0A1M6SHK1"/>
<protein>
    <recommendedName>
        <fullName evidence="5">Lipoprotein</fullName>
    </recommendedName>
</protein>